<dbReference type="GO" id="GO:0016787">
    <property type="term" value="F:hydrolase activity"/>
    <property type="evidence" value="ECO:0007669"/>
    <property type="project" value="UniProtKB-KW"/>
</dbReference>
<keyword evidence="4" id="KW-0378">Hydrolase</keyword>
<evidence type="ECO:0000259" key="3">
    <source>
        <dbReference type="Pfam" id="PF13354"/>
    </source>
</evidence>
<accession>A0ABY4TUD7</accession>
<feature type="chain" id="PRO_5046446883" evidence="2">
    <location>
        <begin position="23"/>
        <end position="438"/>
    </location>
</feature>
<dbReference type="SUPFAM" id="SSF56601">
    <property type="entry name" value="beta-lactamase/transpeptidase-like"/>
    <property type="match status" value="1"/>
</dbReference>
<name>A0ABY4TUD7_9SPHN</name>
<evidence type="ECO:0000313" key="5">
    <source>
        <dbReference type="Proteomes" id="UP001055580"/>
    </source>
</evidence>
<dbReference type="EMBL" id="CP098401">
    <property type="protein sequence ID" value="URW76019.1"/>
    <property type="molecule type" value="Genomic_DNA"/>
</dbReference>
<dbReference type="PANTHER" id="PTHR35333">
    <property type="entry name" value="BETA-LACTAMASE"/>
    <property type="match status" value="1"/>
</dbReference>
<evidence type="ECO:0000313" key="4">
    <source>
        <dbReference type="EMBL" id="URW76019.1"/>
    </source>
</evidence>
<dbReference type="RefSeq" id="WP_250752786.1">
    <property type="nucleotide sequence ID" value="NZ_CP098401.1"/>
</dbReference>
<dbReference type="Pfam" id="PF13354">
    <property type="entry name" value="Beta-lactamase2"/>
    <property type="match status" value="1"/>
</dbReference>
<dbReference type="InterPro" id="IPR012338">
    <property type="entry name" value="Beta-lactam/transpept-like"/>
</dbReference>
<dbReference type="InterPro" id="IPR045155">
    <property type="entry name" value="Beta-lactam_cat"/>
</dbReference>
<keyword evidence="2" id="KW-0732">Signal</keyword>
<feature type="signal peptide" evidence="2">
    <location>
        <begin position="1"/>
        <end position="22"/>
    </location>
</feature>
<keyword evidence="5" id="KW-1185">Reference proteome</keyword>
<evidence type="ECO:0000256" key="1">
    <source>
        <dbReference type="ARBA" id="ARBA00001526"/>
    </source>
</evidence>
<sequence length="438" mass="45820">MRNILAIALAAMPFAVAAPATAQVAPAAPVVAAPQLTARIEEVLTILKGGGDYDATFAPPFRAQVPREKFAAVTKQLTQAAGAPQRIASVRAVSPYAAVVTIACERAVATLQIAIDATAPYQVSGLLLSGVSAAEASVGAVDAALAALPGTTGFLLARLDDGGPKSIVARNADRAFAIGSEFKLVILATLVRDVAAGKRRWEDRVTLDGSERPAGGWARAAKGTQVSLRDLAAKMISVSDNSATDILLETVGRSQVEAMMPVVGIAAPARSRPFLTTAEVFKLKAVSALADRYLAQTEAGRRAMLAGEIARMPLSAVPSTLFADGKPVRIGELEWFFSPSDVARTLDWIRRASASGPAADVRAILAINPALPPATASRWTYAGYKGGSEPGVMAMSWLLQAKDGRWYAVSGSWNDSAKGVDEMRFASLMQRAVELAVP</sequence>
<proteinExistence type="predicted"/>
<dbReference type="PANTHER" id="PTHR35333:SF5">
    <property type="entry name" value="CONSERVED LIPOPROTEIN LPQF-RELATED"/>
    <property type="match status" value="1"/>
</dbReference>
<keyword evidence="4" id="KW-0315">Glutamine amidotransferase</keyword>
<reference evidence="4" key="1">
    <citation type="submission" date="2022-05" db="EMBL/GenBank/DDBJ databases">
        <title>Sphingomonas sp. strain RMG20 Genome sequencing and assembly.</title>
        <authorList>
            <person name="Kim I."/>
        </authorList>
    </citation>
    <scope>NUCLEOTIDE SEQUENCE</scope>
    <source>
        <strain evidence="4">RMG20</strain>
    </source>
</reference>
<dbReference type="Proteomes" id="UP001055580">
    <property type="component" value="Chromosome"/>
</dbReference>
<dbReference type="Gene3D" id="3.40.710.10">
    <property type="entry name" value="DD-peptidase/beta-lactamase superfamily"/>
    <property type="match status" value="1"/>
</dbReference>
<dbReference type="InterPro" id="IPR000871">
    <property type="entry name" value="Beta-lactam_class-A"/>
</dbReference>
<protein>
    <submittedName>
        <fullName evidence="4">Class A beta-lactamase-related serine hydrolase</fullName>
    </submittedName>
</protein>
<gene>
    <name evidence="4" type="ORF">M9980_01960</name>
</gene>
<organism evidence="4 5">
    <name type="scientific">Sphingomonas donggukensis</name>
    <dbReference type="NCBI Taxonomy" id="2949093"/>
    <lineage>
        <taxon>Bacteria</taxon>
        <taxon>Pseudomonadati</taxon>
        <taxon>Pseudomonadota</taxon>
        <taxon>Alphaproteobacteria</taxon>
        <taxon>Sphingomonadales</taxon>
        <taxon>Sphingomonadaceae</taxon>
        <taxon>Sphingomonas</taxon>
    </lineage>
</organism>
<evidence type="ECO:0000256" key="2">
    <source>
        <dbReference type="SAM" id="SignalP"/>
    </source>
</evidence>
<feature type="domain" description="Beta-lactamase class A catalytic" evidence="3">
    <location>
        <begin position="159"/>
        <end position="268"/>
    </location>
</feature>
<comment type="catalytic activity">
    <reaction evidence="1">
        <text>a beta-lactam + H2O = a substituted beta-amino acid</text>
        <dbReference type="Rhea" id="RHEA:20401"/>
        <dbReference type="ChEBI" id="CHEBI:15377"/>
        <dbReference type="ChEBI" id="CHEBI:35627"/>
        <dbReference type="ChEBI" id="CHEBI:140347"/>
        <dbReference type="EC" id="3.5.2.6"/>
    </reaction>
</comment>